<accession>A0ABT2ZPM4</accession>
<evidence type="ECO:0000256" key="1">
    <source>
        <dbReference type="SAM" id="SignalP"/>
    </source>
</evidence>
<dbReference type="CDD" id="cd07067">
    <property type="entry name" value="HP_PGM_like"/>
    <property type="match status" value="1"/>
</dbReference>
<feature type="signal peptide" evidence="1">
    <location>
        <begin position="1"/>
        <end position="20"/>
    </location>
</feature>
<feature type="chain" id="PRO_5045134706" evidence="1">
    <location>
        <begin position="21"/>
        <end position="162"/>
    </location>
</feature>
<organism evidence="2 3">
    <name type="scientific">Albidovulum litorale</name>
    <dbReference type="NCBI Taxonomy" id="2984134"/>
    <lineage>
        <taxon>Bacteria</taxon>
        <taxon>Pseudomonadati</taxon>
        <taxon>Pseudomonadota</taxon>
        <taxon>Alphaproteobacteria</taxon>
        <taxon>Rhodobacterales</taxon>
        <taxon>Paracoccaceae</taxon>
        <taxon>Albidovulum</taxon>
    </lineage>
</organism>
<dbReference type="SUPFAM" id="SSF53254">
    <property type="entry name" value="Phosphoglycerate mutase-like"/>
    <property type="match status" value="1"/>
</dbReference>
<dbReference type="RefSeq" id="WP_263739878.1">
    <property type="nucleotide sequence ID" value="NZ_JAOWKZ010000002.1"/>
</dbReference>
<reference evidence="2 3" key="1">
    <citation type="submission" date="2022-10" db="EMBL/GenBank/DDBJ databases">
        <title>Defluviimonas sp. nov., isolated from ocean surface sediments.</title>
        <authorList>
            <person name="He W."/>
            <person name="Wang L."/>
            <person name="Zhang D.-F."/>
        </authorList>
    </citation>
    <scope>NUCLEOTIDE SEQUENCE [LARGE SCALE GENOMIC DNA]</scope>
    <source>
        <strain evidence="2 3">WL0050</strain>
    </source>
</reference>
<protein>
    <submittedName>
        <fullName evidence="2">Histidine phosphatase family protein</fullName>
    </submittedName>
</protein>
<evidence type="ECO:0000313" key="3">
    <source>
        <dbReference type="Proteomes" id="UP001652564"/>
    </source>
</evidence>
<gene>
    <name evidence="2" type="ORF">OEZ71_10390</name>
</gene>
<evidence type="ECO:0000313" key="2">
    <source>
        <dbReference type="EMBL" id="MCV2872701.1"/>
    </source>
</evidence>
<dbReference type="InterPro" id="IPR013078">
    <property type="entry name" value="His_Pase_superF_clade-1"/>
</dbReference>
<dbReference type="Proteomes" id="UP001652564">
    <property type="component" value="Unassembled WGS sequence"/>
</dbReference>
<dbReference type="Pfam" id="PF00300">
    <property type="entry name" value="His_Phos_1"/>
    <property type="match status" value="1"/>
</dbReference>
<comment type="caution">
    <text evidence="2">The sequence shown here is derived from an EMBL/GenBank/DDBJ whole genome shotgun (WGS) entry which is preliminary data.</text>
</comment>
<name>A0ABT2ZPM4_9RHOB</name>
<keyword evidence="3" id="KW-1185">Reference proteome</keyword>
<dbReference type="Gene3D" id="3.40.50.1240">
    <property type="entry name" value="Phosphoglycerate mutase-like"/>
    <property type="match status" value="1"/>
</dbReference>
<sequence>MLKTIRTICLVYLIAAPAVAQETVFIIRHAEKELSGDDPALTEAGRLRAAAWAEMLGSAGIGMIVTSDTRRARETGGLIANILAVPVTEHDWRDTAGLIDILGFDHEDDIVLVVAHTETIPGILSMLGVSDPPEIPKDDFANLFVVRPVGGDTAALTHLRVP</sequence>
<proteinExistence type="predicted"/>
<keyword evidence="1" id="KW-0732">Signal</keyword>
<dbReference type="EMBL" id="JAOWKZ010000002">
    <property type="protein sequence ID" value="MCV2872701.1"/>
    <property type="molecule type" value="Genomic_DNA"/>
</dbReference>
<dbReference type="SMART" id="SM00855">
    <property type="entry name" value="PGAM"/>
    <property type="match status" value="1"/>
</dbReference>
<dbReference type="InterPro" id="IPR029033">
    <property type="entry name" value="His_PPase_superfam"/>
</dbReference>